<proteinExistence type="predicted"/>
<dbReference type="PROSITE" id="PS51375">
    <property type="entry name" value="PPR"/>
    <property type="match status" value="3"/>
</dbReference>
<evidence type="ECO:0000313" key="4">
    <source>
        <dbReference type="Proteomes" id="UP001630127"/>
    </source>
</evidence>
<evidence type="ECO:0000256" key="1">
    <source>
        <dbReference type="ARBA" id="ARBA00022737"/>
    </source>
</evidence>
<dbReference type="FunFam" id="1.25.40.10:FF:000470">
    <property type="entry name" value="Pentatricopeptide repeat-containing protein At5g66520"/>
    <property type="match status" value="1"/>
</dbReference>
<keyword evidence="4" id="KW-1185">Reference proteome</keyword>
<feature type="repeat" description="PPR" evidence="2">
    <location>
        <begin position="103"/>
        <end position="137"/>
    </location>
</feature>
<protein>
    <recommendedName>
        <fullName evidence="5">Pentatricopeptide repeat-containing protein</fullName>
    </recommendedName>
</protein>
<accession>A0ABD3A3I3</accession>
<dbReference type="AlphaFoldDB" id="A0ABD3A3I3"/>
<dbReference type="NCBIfam" id="TIGR00756">
    <property type="entry name" value="PPR"/>
    <property type="match status" value="2"/>
</dbReference>
<dbReference type="InterPro" id="IPR046848">
    <property type="entry name" value="E_motif"/>
</dbReference>
<dbReference type="PANTHER" id="PTHR47926:SF393">
    <property type="entry name" value="REPEAT-CONTAINING PROTEIN, PUTATIVE-RELATED"/>
    <property type="match status" value="1"/>
</dbReference>
<keyword evidence="1" id="KW-0677">Repeat</keyword>
<feature type="repeat" description="PPR" evidence="2">
    <location>
        <begin position="204"/>
        <end position="238"/>
    </location>
</feature>
<name>A0ABD3A3I3_9GENT</name>
<evidence type="ECO:0008006" key="5">
    <source>
        <dbReference type="Google" id="ProtNLM"/>
    </source>
</evidence>
<evidence type="ECO:0000313" key="3">
    <source>
        <dbReference type="EMBL" id="KAL3526291.1"/>
    </source>
</evidence>
<reference evidence="3 4" key="1">
    <citation type="submission" date="2024-11" db="EMBL/GenBank/DDBJ databases">
        <title>A near-complete genome assembly of Cinchona calisaya.</title>
        <authorList>
            <person name="Lian D.C."/>
            <person name="Zhao X.W."/>
            <person name="Wei L."/>
        </authorList>
    </citation>
    <scope>NUCLEOTIDE SEQUENCE [LARGE SCALE GENOMIC DNA]</scope>
    <source>
        <tissue evidence="3">Nenye</tissue>
    </source>
</reference>
<dbReference type="PANTHER" id="PTHR47926">
    <property type="entry name" value="PENTATRICOPEPTIDE REPEAT-CONTAINING PROTEIN"/>
    <property type="match status" value="1"/>
</dbReference>
<dbReference type="InterPro" id="IPR046960">
    <property type="entry name" value="PPR_At4g14850-like_plant"/>
</dbReference>
<comment type="caution">
    <text evidence="3">The sequence shown here is derived from an EMBL/GenBank/DDBJ whole genome shotgun (WGS) entry which is preliminary data.</text>
</comment>
<evidence type="ECO:0000256" key="2">
    <source>
        <dbReference type="PROSITE-ProRule" id="PRU00708"/>
    </source>
</evidence>
<dbReference type="EMBL" id="JBJUIK010000005">
    <property type="protein sequence ID" value="KAL3526291.1"/>
    <property type="molecule type" value="Genomic_DNA"/>
</dbReference>
<dbReference type="Proteomes" id="UP001630127">
    <property type="component" value="Unassembled WGS sequence"/>
</dbReference>
<dbReference type="Gene3D" id="1.25.40.10">
    <property type="entry name" value="Tetratricopeptide repeat domain"/>
    <property type="match status" value="4"/>
</dbReference>
<dbReference type="Pfam" id="PF20431">
    <property type="entry name" value="E_motif"/>
    <property type="match status" value="1"/>
</dbReference>
<dbReference type="InterPro" id="IPR002885">
    <property type="entry name" value="PPR_rpt"/>
</dbReference>
<gene>
    <name evidence="3" type="ORF">ACH5RR_010947</name>
</gene>
<feature type="repeat" description="PPR" evidence="2">
    <location>
        <begin position="305"/>
        <end position="339"/>
    </location>
</feature>
<sequence length="494" mass="54511">MRPPKPPCCRLQFSLTHIRTIASLLPLRPLPPPPAPPKPPRFSFLADQCTCMHQLKQIHAQMIITGRIQDNYAASRLISFCSLSDSGDLNYALKLFSTIQEPNSFMWNTLIRALASSPSPQESLSLYIQMQRLCITPGKHTLPFVLKACSNLKSFSASKQVHVHVLKFGLGFDPHVVNGLIRGYSISGGLRDARKVFDEASQRNSSIWTTMISGYVQSDCGSEAIELFHQMISEGFEPSAVTLASVLSACSQSGGLDLGKQINCYIDERRIELGVILGTALVNMYARNGAFLQAHKCFASMKERNVATWNAMICGLAVHGHAKEALHFFKQLEEENVTPSDITLIGVLSACCHAGLLDFGQKVFHTMSSVYGIEPKIEHYSCMVDLLGRSGKLLEAEELIKGMEWKADVVIWGALLTACKSCNNTEVAERVGKEILALDRHNHGVYVVLSNMYAEAGRWEDVLKLRKVMKEGSLTKIPGWSLVGNATGVNLFIQ</sequence>
<dbReference type="Pfam" id="PF13041">
    <property type="entry name" value="PPR_2"/>
    <property type="match status" value="2"/>
</dbReference>
<organism evidence="3 4">
    <name type="scientific">Cinchona calisaya</name>
    <dbReference type="NCBI Taxonomy" id="153742"/>
    <lineage>
        <taxon>Eukaryota</taxon>
        <taxon>Viridiplantae</taxon>
        <taxon>Streptophyta</taxon>
        <taxon>Embryophyta</taxon>
        <taxon>Tracheophyta</taxon>
        <taxon>Spermatophyta</taxon>
        <taxon>Magnoliopsida</taxon>
        <taxon>eudicotyledons</taxon>
        <taxon>Gunneridae</taxon>
        <taxon>Pentapetalae</taxon>
        <taxon>asterids</taxon>
        <taxon>lamiids</taxon>
        <taxon>Gentianales</taxon>
        <taxon>Rubiaceae</taxon>
        <taxon>Cinchonoideae</taxon>
        <taxon>Cinchoneae</taxon>
        <taxon>Cinchona</taxon>
    </lineage>
</organism>
<dbReference type="Pfam" id="PF01535">
    <property type="entry name" value="PPR"/>
    <property type="match status" value="3"/>
</dbReference>
<dbReference type="FunFam" id="1.25.40.10:FF:000090">
    <property type="entry name" value="Pentatricopeptide repeat-containing protein, chloroplastic"/>
    <property type="match status" value="1"/>
</dbReference>
<dbReference type="InterPro" id="IPR011990">
    <property type="entry name" value="TPR-like_helical_dom_sf"/>
</dbReference>